<dbReference type="InterPro" id="IPR015943">
    <property type="entry name" value="WD40/YVTN_repeat-like_dom_sf"/>
</dbReference>
<evidence type="ECO:0000256" key="3">
    <source>
        <dbReference type="ARBA" id="ARBA00022737"/>
    </source>
</evidence>
<feature type="region of interest" description="Disordered" evidence="6">
    <location>
        <begin position="3254"/>
        <end position="3327"/>
    </location>
</feature>
<dbReference type="Pfam" id="PF00754">
    <property type="entry name" value="F5_F8_type_C"/>
    <property type="match status" value="3"/>
</dbReference>
<dbReference type="GO" id="GO:0030246">
    <property type="term" value="F:carbohydrate binding"/>
    <property type="evidence" value="ECO:0007669"/>
    <property type="project" value="UniProtKB-KW"/>
</dbReference>
<dbReference type="SMART" id="SM00231">
    <property type="entry name" value="FA58C"/>
    <property type="match status" value="3"/>
</dbReference>
<dbReference type="CDD" id="cd00200">
    <property type="entry name" value="WD40"/>
    <property type="match status" value="1"/>
</dbReference>
<keyword evidence="2" id="KW-0430">Lectin</keyword>
<dbReference type="InParanoid" id="K1QQH5"/>
<evidence type="ECO:0000256" key="2">
    <source>
        <dbReference type="ARBA" id="ARBA00022734"/>
    </source>
</evidence>
<dbReference type="InterPro" id="IPR033992">
    <property type="entry name" value="NKR-like_CTLD"/>
</dbReference>
<dbReference type="CDD" id="cd00057">
    <property type="entry name" value="FA58C"/>
    <property type="match status" value="3"/>
</dbReference>
<reference evidence="8" key="1">
    <citation type="journal article" date="2012" name="Nature">
        <title>The oyster genome reveals stress adaptation and complexity of shell formation.</title>
        <authorList>
            <person name="Zhang G."/>
            <person name="Fang X."/>
            <person name="Guo X."/>
            <person name="Li L."/>
            <person name="Luo R."/>
            <person name="Xu F."/>
            <person name="Yang P."/>
            <person name="Zhang L."/>
            <person name="Wang X."/>
            <person name="Qi H."/>
            <person name="Xiong Z."/>
            <person name="Que H."/>
            <person name="Xie Y."/>
            <person name="Holland P.W."/>
            <person name="Paps J."/>
            <person name="Zhu Y."/>
            <person name="Wu F."/>
            <person name="Chen Y."/>
            <person name="Wang J."/>
            <person name="Peng C."/>
            <person name="Meng J."/>
            <person name="Yang L."/>
            <person name="Liu J."/>
            <person name="Wen B."/>
            <person name="Zhang N."/>
            <person name="Huang Z."/>
            <person name="Zhu Q."/>
            <person name="Feng Y."/>
            <person name="Mount A."/>
            <person name="Hedgecock D."/>
            <person name="Xu Z."/>
            <person name="Liu Y."/>
            <person name="Domazet-Loso T."/>
            <person name="Du Y."/>
            <person name="Sun X."/>
            <person name="Zhang S."/>
            <person name="Liu B."/>
            <person name="Cheng P."/>
            <person name="Jiang X."/>
            <person name="Li J."/>
            <person name="Fan D."/>
            <person name="Wang W."/>
            <person name="Fu W."/>
            <person name="Wang T."/>
            <person name="Wang B."/>
            <person name="Zhang J."/>
            <person name="Peng Z."/>
            <person name="Li Y."/>
            <person name="Li N."/>
            <person name="Wang J."/>
            <person name="Chen M."/>
            <person name="He Y."/>
            <person name="Tan F."/>
            <person name="Song X."/>
            <person name="Zheng Q."/>
            <person name="Huang R."/>
            <person name="Yang H."/>
            <person name="Du X."/>
            <person name="Chen L."/>
            <person name="Yang M."/>
            <person name="Gaffney P.M."/>
            <person name="Wang S."/>
            <person name="Luo L."/>
            <person name="She Z."/>
            <person name="Ming Y."/>
            <person name="Huang W."/>
            <person name="Zhang S."/>
            <person name="Huang B."/>
            <person name="Zhang Y."/>
            <person name="Qu T."/>
            <person name="Ni P."/>
            <person name="Miao G."/>
            <person name="Wang J."/>
            <person name="Wang Q."/>
            <person name="Steinberg C.E."/>
            <person name="Wang H."/>
            <person name="Li N."/>
            <person name="Qian L."/>
            <person name="Zhang G."/>
            <person name="Li Y."/>
            <person name="Yang H."/>
            <person name="Liu X."/>
            <person name="Wang J."/>
            <person name="Yin Y."/>
            <person name="Wang J."/>
        </authorList>
    </citation>
    <scope>NUCLEOTIDE SEQUENCE [LARGE SCALE GENOMIC DNA]</scope>
    <source>
        <strain evidence="8">05x7-T-G4-1.051#20</strain>
    </source>
</reference>
<evidence type="ECO:0000256" key="7">
    <source>
        <dbReference type="SAM" id="Phobius"/>
    </source>
</evidence>
<evidence type="ECO:0000256" key="4">
    <source>
        <dbReference type="ARBA" id="ARBA00022837"/>
    </source>
</evidence>
<evidence type="ECO:0000256" key="5">
    <source>
        <dbReference type="ARBA" id="ARBA00023157"/>
    </source>
</evidence>
<dbReference type="SUPFAM" id="SSF49785">
    <property type="entry name" value="Galactose-binding domain-like"/>
    <property type="match status" value="3"/>
</dbReference>
<dbReference type="InterPro" id="IPR019775">
    <property type="entry name" value="WD40_repeat_CS"/>
</dbReference>
<dbReference type="PROSITE" id="PS01285">
    <property type="entry name" value="FA58C_1"/>
    <property type="match status" value="2"/>
</dbReference>
<dbReference type="PROSITE" id="PS51212">
    <property type="entry name" value="WSC"/>
    <property type="match status" value="1"/>
</dbReference>
<dbReference type="Pfam" id="PF00400">
    <property type="entry name" value="WD40"/>
    <property type="match status" value="6"/>
</dbReference>
<dbReference type="PROSITE" id="PS00615">
    <property type="entry name" value="C_TYPE_LECTIN_1"/>
    <property type="match status" value="7"/>
</dbReference>
<dbReference type="PROSITE" id="PS00018">
    <property type="entry name" value="EF_HAND_1"/>
    <property type="match status" value="1"/>
</dbReference>
<dbReference type="SMART" id="SM00034">
    <property type="entry name" value="CLECT"/>
    <property type="match status" value="12"/>
</dbReference>
<dbReference type="Pfam" id="PF01822">
    <property type="entry name" value="WSC"/>
    <property type="match status" value="1"/>
</dbReference>
<dbReference type="SMART" id="SM00320">
    <property type="entry name" value="WD40"/>
    <property type="match status" value="9"/>
</dbReference>
<dbReference type="InterPro" id="IPR036322">
    <property type="entry name" value="WD40_repeat_dom_sf"/>
</dbReference>
<dbReference type="InterPro" id="IPR016187">
    <property type="entry name" value="CTDL_fold"/>
</dbReference>
<keyword evidence="1" id="KW-0853">WD repeat</keyword>
<dbReference type="PROSITE" id="PS00678">
    <property type="entry name" value="WD_REPEATS_1"/>
    <property type="match status" value="3"/>
</dbReference>
<dbReference type="InterPro" id="IPR016186">
    <property type="entry name" value="C-type_lectin-like/link_sf"/>
</dbReference>
<dbReference type="PROSITE" id="PS01286">
    <property type="entry name" value="FA58C_2"/>
    <property type="match status" value="2"/>
</dbReference>
<dbReference type="Gene3D" id="2.130.10.10">
    <property type="entry name" value="YVTN repeat-like/Quinoprotein amine dehydrogenase"/>
    <property type="match status" value="3"/>
</dbReference>
<dbReference type="SUPFAM" id="SSF47473">
    <property type="entry name" value="EF-hand"/>
    <property type="match status" value="1"/>
</dbReference>
<dbReference type="SUPFAM" id="SSF56436">
    <property type="entry name" value="C-type lectin-like"/>
    <property type="match status" value="12"/>
</dbReference>
<evidence type="ECO:0000313" key="8">
    <source>
        <dbReference type="EMBL" id="EKC31065.1"/>
    </source>
</evidence>
<dbReference type="PROSITE" id="PS50294">
    <property type="entry name" value="WD_REPEATS_REGION"/>
    <property type="match status" value="4"/>
</dbReference>
<feature type="compositionally biased region" description="Low complexity" evidence="6">
    <location>
        <begin position="3257"/>
        <end position="3266"/>
    </location>
</feature>
<dbReference type="PROSITE" id="PS50082">
    <property type="entry name" value="WD_REPEATS_2"/>
    <property type="match status" value="6"/>
</dbReference>
<keyword evidence="4" id="KW-0106">Calcium</keyword>
<dbReference type="Gene3D" id="2.60.120.260">
    <property type="entry name" value="Galactose-binding domain-like"/>
    <property type="match status" value="3"/>
</dbReference>
<dbReference type="GO" id="GO:0005509">
    <property type="term" value="F:calcium ion binding"/>
    <property type="evidence" value="ECO:0007669"/>
    <property type="project" value="InterPro"/>
</dbReference>
<dbReference type="PANTHER" id="PTHR22803">
    <property type="entry name" value="MANNOSE, PHOSPHOLIPASE, LECTIN RECEPTOR RELATED"/>
    <property type="match status" value="1"/>
</dbReference>
<dbReference type="InterPro" id="IPR050111">
    <property type="entry name" value="C-type_lectin/snaclec_domain"/>
</dbReference>
<keyword evidence="7" id="KW-0472">Membrane</keyword>
<evidence type="ECO:0000256" key="6">
    <source>
        <dbReference type="SAM" id="MobiDB-lite"/>
    </source>
</evidence>
<dbReference type="Pfam" id="PF00059">
    <property type="entry name" value="Lectin_C"/>
    <property type="match status" value="12"/>
</dbReference>
<dbReference type="InterPro" id="IPR001680">
    <property type="entry name" value="WD40_rpt"/>
</dbReference>
<dbReference type="CDD" id="cd03593">
    <property type="entry name" value="CLECT_NK_receptors_like"/>
    <property type="match status" value="1"/>
</dbReference>
<dbReference type="InterPro" id="IPR018247">
    <property type="entry name" value="EF_Hand_1_Ca_BS"/>
</dbReference>
<dbReference type="Pfam" id="PF13499">
    <property type="entry name" value="EF-hand_7"/>
    <property type="match status" value="1"/>
</dbReference>
<gene>
    <name evidence="8" type="ORF">CGI_10020264</name>
</gene>
<dbReference type="PROSITE" id="PS50041">
    <property type="entry name" value="C_TYPE_LECTIN_2"/>
    <property type="match status" value="12"/>
</dbReference>
<feature type="transmembrane region" description="Helical" evidence="7">
    <location>
        <begin position="3334"/>
        <end position="3356"/>
    </location>
</feature>
<dbReference type="Gene3D" id="3.10.100.10">
    <property type="entry name" value="Mannose-Binding Protein A, subunit A"/>
    <property type="match status" value="12"/>
</dbReference>
<dbReference type="InterPro" id="IPR002889">
    <property type="entry name" value="WSC_carb-bd"/>
</dbReference>
<dbReference type="CDD" id="cd00037">
    <property type="entry name" value="CLECT"/>
    <property type="match status" value="11"/>
</dbReference>
<dbReference type="EMBL" id="JH817637">
    <property type="protein sequence ID" value="EKC31065.1"/>
    <property type="molecule type" value="Genomic_DNA"/>
</dbReference>
<protein>
    <submittedName>
        <fullName evidence="8">Macrophage mannose receptor 1</fullName>
    </submittedName>
</protein>
<feature type="compositionally biased region" description="Pro residues" evidence="6">
    <location>
        <begin position="3267"/>
        <end position="3279"/>
    </location>
</feature>
<keyword evidence="8" id="KW-0675">Receptor</keyword>
<keyword evidence="7" id="KW-0812">Transmembrane</keyword>
<dbReference type="HOGENOM" id="CLU_224996_0_0_1"/>
<dbReference type="SMART" id="SM00054">
    <property type="entry name" value="EFh"/>
    <property type="match status" value="2"/>
</dbReference>
<dbReference type="Gene3D" id="1.10.238.10">
    <property type="entry name" value="EF-hand"/>
    <property type="match status" value="1"/>
</dbReference>
<keyword evidence="7" id="KW-1133">Transmembrane helix</keyword>
<dbReference type="InterPro" id="IPR000421">
    <property type="entry name" value="FA58C"/>
</dbReference>
<proteinExistence type="predicted"/>
<dbReference type="InterPro" id="IPR001304">
    <property type="entry name" value="C-type_lectin-like"/>
</dbReference>
<dbReference type="InterPro" id="IPR002048">
    <property type="entry name" value="EF_hand_dom"/>
</dbReference>
<dbReference type="PROSITE" id="PS50022">
    <property type="entry name" value="FA58C_3"/>
    <property type="match status" value="3"/>
</dbReference>
<accession>K1QQH5</accession>
<dbReference type="InterPro" id="IPR018378">
    <property type="entry name" value="C-type_lectin_CS"/>
</dbReference>
<organism evidence="8">
    <name type="scientific">Magallana gigas</name>
    <name type="common">Pacific oyster</name>
    <name type="synonym">Crassostrea gigas</name>
    <dbReference type="NCBI Taxonomy" id="29159"/>
    <lineage>
        <taxon>Eukaryota</taxon>
        <taxon>Metazoa</taxon>
        <taxon>Spiralia</taxon>
        <taxon>Lophotrochozoa</taxon>
        <taxon>Mollusca</taxon>
        <taxon>Bivalvia</taxon>
        <taxon>Autobranchia</taxon>
        <taxon>Pteriomorphia</taxon>
        <taxon>Ostreida</taxon>
        <taxon>Ostreoidea</taxon>
        <taxon>Ostreidae</taxon>
        <taxon>Magallana</taxon>
    </lineage>
</organism>
<name>K1QQH5_MAGGI</name>
<keyword evidence="3" id="KW-0677">Repeat</keyword>
<dbReference type="SMART" id="SM00321">
    <property type="entry name" value="WSC"/>
    <property type="match status" value="1"/>
</dbReference>
<sequence length="3394" mass="382872">MDWKPIHYKDLVRPMVFPQRRDSRFVEPYDPQEENTTLKGWIEEQINIETLEQLKQAFAEADANQSGQLDLEEFKALLKQRLYIKGNKENQIDSLFMKIDWSSEGVISWDEFCTYMQLEYAEKEDSYLRSKEVSFHLPAKIQNPQHKNPILKITDTQDGTFIACSQDGMVTFWGANVELKETKYVVNTEAKNKQKTKWITDFVIMAQWKKVLVGTGDREIQFFDASSYKPYCQISSLETVPLKLDYCATGSDECLILYGDSDGCINILVINSVGECLRTWNKLPSKEGFIAEISLSDAISKSKIQFIRWKVHRDWVQQLKYYHEIGQVISCSNHQETALVIGCTSGSTRVDQGGNSNAEKAKKTNARVRLDADQKVFYVYKGVKCFDFSKDKNIIVTGGMDRIVRLWNPYVSDKPTAMLRGHNAPIFYLFIANDENRVFSLSTDKCIKVWDILDHNCLLTVRPKGHKIRGDLQACHYSSAAKSIAIATDQMAILNLKLKPTKHADITITHKEPVTCVRFNPSFKQVITCSESSVIKLWDLETGTPIFEYGDAHGDSAITCMTFDNTGRRLITGGRDGILKIWNYNNGHCLKVLKKEDDNDEICDITYVEMNRNRYVVSVGWDKRINIYSDSVTDVNIHHVQHPNPNWSDDLKHGHNEDILSVAQCPPNLLATSGYDGEVIVWNMVSGHIFCHLSAPIPREYEDQSLDGDLSINKLLFIQSRAYNKDSASLIASGPRAHIHFWNVFQGGTLMAQFPGSTTKGAMISTMAITDTAEGNEDDIMLIVGDSFGFIFLFDISGYCLMAAEEDPPELIHTWRGHIDSITCIELVEKHKLLMTASNDCTVRLWNFDGDYIGTFGQPDSWDIYKPSTYRHPMVPYDVLIDPMSLPTHPVIEEKQNTQQIIHEGENGHLKAPQFTFKKEQFYIDDDQIAKELHKLQSILKDESLTEEQAKAYKGKWLRHEKTKIKEIDRGGPIFFVSTSWAACPTKWTEYNGRCYFFTTQAYRYNDALNLCSTRNSTLVIIRSNDDWSWLRGQIHTLQSDNYWIGLRVSNRSWVWVDGTTYNQANVHWFHNITPSVTDARHSCAAMNSYSNVYGQVYARYCLESHRVVCEKPNDSFELCDSSDNWEYINGFCYKLFDQKSNWFDARSICHQYNADLYVPSSYRMVQSISDLIPCRAPDQKAWIGISDTSWPGQFVNTKNQTLRYQAFYSYGRVIVQKGSTCVYANPMANFYWQATACSDENKFLCEKKAGTCPVGWQGYLDNCYQLNDASGSRITWFLAKQFCENQNTSLLVIEDAGEDGFIQQIMNNQKTSAAWIGFSDSDQAGTLKWMSGQTLSSSNYTNWSPHYPQKHPNQTDCGKVEAGPSSSSWSNGYCFISLPFICKAKVITKVTSPTKPATSHCDPGWTLYRSDCYLFGNDSAQSWTNARHVCYGYNADLTTIRNPYEQSFITAHIPDIGTSWIGLKYNSEYKKFRWVDSRFVNGNFQNFFPGEPDDVDDGAFCIKIQAGRQDFTGSWDDQNCTSPLSFICRKPSVPGSQSTVTPSTTPAPWNAACGQGWIFNKLSNTCYQVVLGKPKTWNEALWDCNRMGILSTGQYASIQSNFWIGGSDATREGGWEWINTTQPFAYLNWHPGEPNEALTGEDCMEMVTSWGYQWNDKRCDHEQQYICKKPASCDPQPLLSGDYSVLDDVIKATSQRDTIHGSPSSRIYPGSKGGWCAQHNNKGEFIQVSFYNMAIMKGVVTMGRSDALEWVTHYKIRYQYDYYSEWNWYEEPPGQVKIFTGNTDNVNQVNNTIQFPFEAKSVRLYPETWNGGISLRWEILGCIEDFCMDEYAVSGPLIVDDNKITVSSIRDPSHGGPAARLQSLNPLRTPLGWKTAVDDTNQWIQVDLGKSMIIRGVTTMGSVSRQEWVTSYNILYRLNTQEDFYQEPYGNVKTIPGNVNNNETATYFFKTQFQARYVKLKPVTFSGGISLRLDVLVCQHGCNAKALITGRKNLPDDLIAASSSVDTEHSPARSRLNQPAQGPYAGAWVPLYQDLHQYIEADFGVEIQIVAIATQGRQGGLEWVSQYTLSYSVDGRQWFPYDAFTRVPIKFEGNFDSDRIRKHYLSIPVVARKIRLWPTNFHTRIALRWEIYGCPGADSGVRVGCYSDNPQDRDLTYEPFTDPSVGMWPPMCVHHCFNKGYYYAGLQSQFKCFCGNSYGRYGPARDCNLSCFPLTRYQCGGKQSNMIYTTGLSAANSVCLPGWKDYNNHCYLMILNRYSWSMARSKCQTMGADLVTVNSQAEQDMITSIISSNSGSDAWIGLNDQHESNLFEWVRGDRVRFTNWNINQPRQPGNTNQKCVMLNATDGGWQTDNCDSTYQFLCEADKRPSEKPTTTPQVPGCQPGWKAYRWSCYLMIDMPRTFRDAQRVCRDSRATLVQINDRYEQAYLSSTLGQKTGMYWTDVTDLRSPGTYRFFDNGYPYLTYTNWGDQRPAGGVSRCVALNSGAGAGLWYDIMCNVTSGAICEKLRLGYTSPATPPPTTPGLPCPAGWIEINNFCYQINNMPQNRRAYYKDAQQDCQNQGANLASIHSLTDADALWRGNLVGAQTNYWIGLDDNHVDGNQKVYRWTDGSAVDYVNWGDNEPNNFHGSEDCVELVVWNGKWNDVNCYSKRNWICKIAKGSRSYQIRTTPFAPSPGPPGSCGSDVGWLFYKNHCYLVVDGAGNQAKTWREARRFCQSKGGDLVSIGGVLEQFFVQHQILNTSAADLWTGLSEVDFGIGYRWSDGSTVSFVNWSPGEPNDFFGAEDCVEIRVADGKWNDEHCSSRRGFVCEKRQGAAPTNPVPPKVTGNCPGGYSADRFSNKCYRVFTTPMSWSNASKFCMGQGREKYYLASINSELDNAFVTTLLRDMNFSPWIGLVKQSDGTFRWVDNNDVTYTNWYQGEPNGIRGVTMCGRIYGYQHNAGSWDDMGCDNKAPFICETMRKTYITTPEPIPNPCNSKQGFKPFGNSCFKFVTSPKSWTDASKYCSNQGAFLVTISSEFEQAFIRLMVDGTQTWTGLNDIKSSGTYTWMNTVWPVIYTSWGAGQPSVSAGACVSVNSTTGKWQTTNCTQSLAFVCKITSDNPPVTPPAPNNQCYGSDWILNGSKCLLFRPNDFKTYLDATLECQLHHASLVSIHSIYQNQFLLQTIKAKYSVQIESIWVGLHKSSTSGFGWSDKSPTNFLNWDQNQPSSHDQWGNDENCAEIYTWNGKWNDQDCTQKRGYICQRNPVVDVNPQTLPPGSNFSFPSPSGPILPPSPPIMSTPRLGSTQGASTTNRPGGTTFTAPPIQTPKAYTGPSQAGASKGSGGSKALSGGGIAGILIAAIIVTIAVIAMLVIFKRRQNGGGAALGFENTTYSYNSEQDNGKLHLNSHETES</sequence>
<keyword evidence="5" id="KW-1015">Disulfide bond</keyword>
<feature type="compositionally biased region" description="Polar residues" evidence="6">
    <location>
        <begin position="3283"/>
        <end position="3302"/>
    </location>
</feature>
<dbReference type="InterPro" id="IPR008979">
    <property type="entry name" value="Galactose-bd-like_sf"/>
</dbReference>
<dbReference type="FunFam" id="2.60.120.260:FF:000016">
    <property type="entry name" value="Contactin-associated protein-like 4 isoform 1"/>
    <property type="match status" value="1"/>
</dbReference>
<dbReference type="SUPFAM" id="SSF50978">
    <property type="entry name" value="WD40 repeat-like"/>
    <property type="match status" value="3"/>
</dbReference>
<dbReference type="PROSITE" id="PS50222">
    <property type="entry name" value="EF_HAND_2"/>
    <property type="match status" value="2"/>
</dbReference>
<evidence type="ECO:0000256" key="1">
    <source>
        <dbReference type="ARBA" id="ARBA00022574"/>
    </source>
</evidence>
<dbReference type="InterPro" id="IPR011992">
    <property type="entry name" value="EF-hand-dom_pair"/>
</dbReference>